<gene>
    <name evidence="2" type="ORF">BK658_17540</name>
</gene>
<proteinExistence type="predicted"/>
<organism evidence="2 3">
    <name type="scientific">Pseudomonas brassicacearum</name>
    <dbReference type="NCBI Taxonomy" id="930166"/>
    <lineage>
        <taxon>Bacteria</taxon>
        <taxon>Pseudomonadati</taxon>
        <taxon>Pseudomonadota</taxon>
        <taxon>Gammaproteobacteria</taxon>
        <taxon>Pseudomonadales</taxon>
        <taxon>Pseudomonadaceae</taxon>
        <taxon>Pseudomonas</taxon>
    </lineage>
</organism>
<feature type="transmembrane region" description="Helical" evidence="1">
    <location>
        <begin position="27"/>
        <end position="47"/>
    </location>
</feature>
<keyword evidence="1" id="KW-0812">Transmembrane</keyword>
<keyword evidence="1" id="KW-1133">Transmembrane helix</keyword>
<evidence type="ECO:0000313" key="3">
    <source>
        <dbReference type="Proteomes" id="UP000284684"/>
    </source>
</evidence>
<dbReference type="EMBL" id="MOBI01000020">
    <property type="protein sequence ID" value="ROM94362.1"/>
    <property type="molecule type" value="Genomic_DNA"/>
</dbReference>
<evidence type="ECO:0000313" key="2">
    <source>
        <dbReference type="EMBL" id="ROM94362.1"/>
    </source>
</evidence>
<dbReference type="AlphaFoldDB" id="A0A423GNV0"/>
<keyword evidence="1" id="KW-0472">Membrane</keyword>
<protein>
    <submittedName>
        <fullName evidence="2">Uncharacterized protein</fullName>
    </submittedName>
</protein>
<dbReference type="Proteomes" id="UP000284684">
    <property type="component" value="Unassembled WGS sequence"/>
</dbReference>
<name>A0A423GNV0_9PSED</name>
<accession>A0A423GNV0</accession>
<sequence>MLTLMALGGFALLFVAKYCIEYFVGPIAESWIDLALVLSGYVLFFLLEPIRKSVSKKWSKGVRRKRHSEAA</sequence>
<reference evidence="2 3" key="1">
    <citation type="submission" date="2016-10" db="EMBL/GenBank/DDBJ databases">
        <title>Comparative genome analysis of multiple Pseudomonas spp. focuses on biocontrol and plant growth promoting traits.</title>
        <authorList>
            <person name="Tao X.-Y."/>
            <person name="Taylor C.G."/>
        </authorList>
    </citation>
    <scope>NUCLEOTIDE SEQUENCE [LARGE SCALE GENOMIC DNA]</scope>
    <source>
        <strain evidence="2 3">37D10</strain>
    </source>
</reference>
<comment type="caution">
    <text evidence="2">The sequence shown here is derived from an EMBL/GenBank/DDBJ whole genome shotgun (WGS) entry which is preliminary data.</text>
</comment>
<evidence type="ECO:0000256" key="1">
    <source>
        <dbReference type="SAM" id="Phobius"/>
    </source>
</evidence>